<dbReference type="PRINTS" id="PR01041">
    <property type="entry name" value="TRNASYNTHMET"/>
</dbReference>
<dbReference type="InterPro" id="IPR013155">
    <property type="entry name" value="M/V/L/I-tRNA-synth_anticd-bd"/>
</dbReference>
<dbReference type="GO" id="GO:0005737">
    <property type="term" value="C:cytoplasm"/>
    <property type="evidence" value="ECO:0007669"/>
    <property type="project" value="UniProtKB-SubCell"/>
</dbReference>
<name>A0A7J2U697_9CREN</name>
<dbReference type="Gene3D" id="1.10.730.10">
    <property type="entry name" value="Isoleucyl-tRNA Synthetase, Domain 1"/>
    <property type="match status" value="1"/>
</dbReference>
<gene>
    <name evidence="12" type="ORF">ENO26_09220</name>
</gene>
<dbReference type="Gene3D" id="2.170.220.10">
    <property type="match status" value="1"/>
</dbReference>
<dbReference type="PANTHER" id="PTHR43326:SF1">
    <property type="entry name" value="METHIONINE--TRNA LIGASE, MITOCHONDRIAL"/>
    <property type="match status" value="1"/>
</dbReference>
<dbReference type="SUPFAM" id="SSF47323">
    <property type="entry name" value="Anticodon-binding domain of a subclass of class I aminoacyl-tRNA synthetases"/>
    <property type="match status" value="1"/>
</dbReference>
<evidence type="ECO:0000256" key="1">
    <source>
        <dbReference type="ARBA" id="ARBA00004496"/>
    </source>
</evidence>
<keyword evidence="7 9" id="KW-0030">Aminoacyl-tRNA synthetase</keyword>
<dbReference type="InterPro" id="IPR014729">
    <property type="entry name" value="Rossmann-like_a/b/a_fold"/>
</dbReference>
<dbReference type="InterPro" id="IPR023457">
    <property type="entry name" value="Met-tRNA_synth_2"/>
</dbReference>
<dbReference type="Pfam" id="PF08264">
    <property type="entry name" value="Anticodon_1"/>
    <property type="match status" value="1"/>
</dbReference>
<dbReference type="InterPro" id="IPR009080">
    <property type="entry name" value="tRNAsynth_Ia_anticodon-bd"/>
</dbReference>
<dbReference type="EC" id="6.1.1.10" evidence="2"/>
<reference evidence="12" key="1">
    <citation type="journal article" date="2020" name="mSystems">
        <title>Genome- and Community-Level Interaction Insights into Carbon Utilization and Element Cycling Functions of Hydrothermarchaeota in Hydrothermal Sediment.</title>
        <authorList>
            <person name="Zhou Z."/>
            <person name="Liu Y."/>
            <person name="Xu W."/>
            <person name="Pan J."/>
            <person name="Luo Z.H."/>
            <person name="Li M."/>
        </authorList>
    </citation>
    <scope>NUCLEOTIDE SEQUENCE [LARGE SCALE GENOMIC DNA]</scope>
    <source>
        <strain evidence="12">SpSt-125</strain>
    </source>
</reference>
<accession>A0A7J2U697</accession>
<protein>
    <recommendedName>
        <fullName evidence="2">methionine--tRNA ligase</fullName>
        <ecNumber evidence="2">6.1.1.10</ecNumber>
    </recommendedName>
    <alternativeName>
        <fullName evidence="8">Methionyl-tRNA synthetase</fullName>
    </alternativeName>
</protein>
<evidence type="ECO:0000259" key="10">
    <source>
        <dbReference type="Pfam" id="PF08264"/>
    </source>
</evidence>
<evidence type="ECO:0000256" key="7">
    <source>
        <dbReference type="ARBA" id="ARBA00023146"/>
    </source>
</evidence>
<dbReference type="GO" id="GO:0005524">
    <property type="term" value="F:ATP binding"/>
    <property type="evidence" value="ECO:0007669"/>
    <property type="project" value="UniProtKB-KW"/>
</dbReference>
<dbReference type="CDD" id="cd07957">
    <property type="entry name" value="Anticodon_Ia_Met"/>
    <property type="match status" value="1"/>
</dbReference>
<dbReference type="EMBL" id="DSEU01000064">
    <property type="protein sequence ID" value="HEM67722.1"/>
    <property type="molecule type" value="Genomic_DNA"/>
</dbReference>
<sequence>MSQGYVYVTTPIYYPNDRPHLGHAYTTVLADVVSRWFSLVGYETLLLTGTDEHGLKLQREAEKRGVDPKVFVDQMSEVFKEYWRRLGIGYGRFIRTTDSDHEELVKRVLVELWRKGLIYPGVYRGWYCAACEKFYSEKEYVIVSEKPYCPIHQRPLEYVEEETYFLKLSQYRDQVLKILREGDVIYPRQYADEVASKIELEGLQDLSIARPKERVSWGIELPFDNKFTVYVWIDALLNYLTGAYFGVDEKRFENLWRNSIQFIGKDILWFHTAVWFSLLAMLGLSPPKKLVVHGFLTFRGQKMGKSLGNVTSIDDMITRYGSADAVRFIIARIANFEKDSEVSWDIYDSIYLGDLVNNYGNLVRRATSLAIKLLGGAVERDVDESHGKIVKELVEKAIEHYSSIRISEAVKTATDIAHETNAYLNREEPWAKEKPIKTIYNTLESIRLTTLLLYPVMPGITQAILKAIGVEVEKGLKQFQFGYIEKYHVRESPIPFKKLPKTQNNPPH</sequence>
<evidence type="ECO:0000256" key="4">
    <source>
        <dbReference type="ARBA" id="ARBA00022741"/>
    </source>
</evidence>
<evidence type="ECO:0000313" key="12">
    <source>
        <dbReference type="EMBL" id="HEM67722.1"/>
    </source>
</evidence>
<dbReference type="GO" id="GO:0006431">
    <property type="term" value="P:methionyl-tRNA aminoacylation"/>
    <property type="evidence" value="ECO:0007669"/>
    <property type="project" value="InterPro"/>
</dbReference>
<dbReference type="InterPro" id="IPR033911">
    <property type="entry name" value="MetRS_core"/>
</dbReference>
<dbReference type="NCBIfam" id="TIGR00398">
    <property type="entry name" value="metG"/>
    <property type="match status" value="1"/>
</dbReference>
<evidence type="ECO:0000259" key="11">
    <source>
        <dbReference type="Pfam" id="PF09334"/>
    </source>
</evidence>
<evidence type="ECO:0000256" key="5">
    <source>
        <dbReference type="ARBA" id="ARBA00022840"/>
    </source>
</evidence>
<comment type="subcellular location">
    <subcellularLocation>
        <location evidence="1">Cytoplasm</location>
    </subcellularLocation>
</comment>
<dbReference type="PANTHER" id="PTHR43326">
    <property type="entry name" value="METHIONYL-TRNA SYNTHETASE"/>
    <property type="match status" value="1"/>
</dbReference>
<dbReference type="GO" id="GO:0004825">
    <property type="term" value="F:methionine-tRNA ligase activity"/>
    <property type="evidence" value="ECO:0007669"/>
    <property type="project" value="UniProtKB-EC"/>
</dbReference>
<keyword evidence="5 9" id="KW-0067">ATP-binding</keyword>
<dbReference type="InterPro" id="IPR014758">
    <property type="entry name" value="Met-tRNA_synth"/>
</dbReference>
<dbReference type="PROSITE" id="PS00178">
    <property type="entry name" value="AA_TRNA_LIGASE_I"/>
    <property type="match status" value="1"/>
</dbReference>
<feature type="domain" description="Methionyl/Leucyl tRNA synthetase" evidence="11">
    <location>
        <begin position="146"/>
        <end position="366"/>
    </location>
</feature>
<keyword evidence="6 9" id="KW-0648">Protein biosynthesis</keyword>
<evidence type="ECO:0000256" key="8">
    <source>
        <dbReference type="ARBA" id="ARBA00030904"/>
    </source>
</evidence>
<evidence type="ECO:0000256" key="2">
    <source>
        <dbReference type="ARBA" id="ARBA00012838"/>
    </source>
</evidence>
<keyword evidence="4 9" id="KW-0547">Nucleotide-binding</keyword>
<feature type="domain" description="Methionyl/Valyl/Leucyl/Isoleucyl-tRNA synthetase anticodon-binding" evidence="10">
    <location>
        <begin position="391"/>
        <end position="472"/>
    </location>
</feature>
<evidence type="ECO:0000256" key="3">
    <source>
        <dbReference type="ARBA" id="ARBA00022598"/>
    </source>
</evidence>
<dbReference type="Pfam" id="PF09334">
    <property type="entry name" value="tRNA-synt_1g"/>
    <property type="match status" value="1"/>
</dbReference>
<organism evidence="12">
    <name type="scientific">Ignisphaera aggregans</name>
    <dbReference type="NCBI Taxonomy" id="334771"/>
    <lineage>
        <taxon>Archaea</taxon>
        <taxon>Thermoproteota</taxon>
        <taxon>Thermoprotei</taxon>
        <taxon>Desulfurococcales</taxon>
        <taxon>Desulfurococcaceae</taxon>
        <taxon>Ignisphaera</taxon>
    </lineage>
</organism>
<dbReference type="Gene3D" id="3.40.50.620">
    <property type="entry name" value="HUPs"/>
    <property type="match status" value="1"/>
</dbReference>
<dbReference type="InterPro" id="IPR041872">
    <property type="entry name" value="Anticodon_Met"/>
</dbReference>
<dbReference type="AlphaFoldDB" id="A0A7J2U697"/>
<comment type="similarity">
    <text evidence="9">Belongs to the class-I aminoacyl-tRNA synthetase family.</text>
</comment>
<evidence type="ECO:0000256" key="9">
    <source>
        <dbReference type="RuleBase" id="RU363039"/>
    </source>
</evidence>
<dbReference type="InterPro" id="IPR001412">
    <property type="entry name" value="aa-tRNA-synth_I_CS"/>
</dbReference>
<dbReference type="CDD" id="cd00814">
    <property type="entry name" value="MetRS_core"/>
    <property type="match status" value="1"/>
</dbReference>
<proteinExistence type="inferred from homology"/>
<keyword evidence="3 9" id="KW-0436">Ligase</keyword>
<dbReference type="SUPFAM" id="SSF52374">
    <property type="entry name" value="Nucleotidylyl transferase"/>
    <property type="match status" value="1"/>
</dbReference>
<dbReference type="FunFam" id="2.170.220.10:FF:000003">
    <property type="entry name" value="Methionine--tRNA ligase"/>
    <property type="match status" value="1"/>
</dbReference>
<comment type="caution">
    <text evidence="12">The sequence shown here is derived from an EMBL/GenBank/DDBJ whole genome shotgun (WGS) entry which is preliminary data.</text>
</comment>
<dbReference type="InterPro" id="IPR015413">
    <property type="entry name" value="Methionyl/Leucyl_tRNA_Synth"/>
</dbReference>
<evidence type="ECO:0000256" key="6">
    <source>
        <dbReference type="ARBA" id="ARBA00022917"/>
    </source>
</evidence>